<feature type="region of interest" description="Disordered" evidence="1">
    <location>
        <begin position="135"/>
        <end position="183"/>
    </location>
</feature>
<reference evidence="3 4" key="1">
    <citation type="submission" date="2018-07" db="EMBL/GenBank/DDBJ databases">
        <title>The complete nuclear genome of the prasinophyte Chloropicon primus (CCMP1205).</title>
        <authorList>
            <person name="Pombert J.-F."/>
            <person name="Otis C."/>
            <person name="Turmel M."/>
            <person name="Lemieux C."/>
        </authorList>
    </citation>
    <scope>NUCLEOTIDE SEQUENCE [LARGE SCALE GENOMIC DNA]</scope>
    <source>
        <strain evidence="3 4">CCMP1205</strain>
    </source>
</reference>
<protein>
    <submittedName>
        <fullName evidence="3">Uncharacterized protein</fullName>
    </submittedName>
</protein>
<gene>
    <name evidence="3" type="ORF">A3770_19p84140</name>
    <name evidence="2" type="ORF">CPRI1469_LOCUS9017</name>
</gene>
<dbReference type="EMBL" id="CP031052">
    <property type="protein sequence ID" value="QDZ25896.1"/>
    <property type="molecule type" value="Genomic_DNA"/>
</dbReference>
<evidence type="ECO:0000313" key="3">
    <source>
        <dbReference type="EMBL" id="QDZ25896.1"/>
    </source>
</evidence>
<proteinExistence type="predicted"/>
<evidence type="ECO:0000313" key="4">
    <source>
        <dbReference type="Proteomes" id="UP000316726"/>
    </source>
</evidence>
<sequence>MEDSDGATCSDTIEEDPVDDSGVTSSKRSVDKKFVEACDKLRQGMPFLNLCEEDTALSIAELNYHLVDSRWQRKEMQDETNLSVIQGFIVTVAREYDMSAFGRFDHLCDFIGAQGLQRDGVQILVKFQGGEHLLRGGGEADSEDSESDNPGTEADTVVRTETHSTRSRRLRNSRRSARRTRTR</sequence>
<reference evidence="2" key="2">
    <citation type="submission" date="2021-01" db="EMBL/GenBank/DDBJ databases">
        <authorList>
            <person name="Corre E."/>
            <person name="Pelletier E."/>
            <person name="Niang G."/>
            <person name="Scheremetjew M."/>
            <person name="Finn R."/>
            <person name="Kale V."/>
            <person name="Holt S."/>
            <person name="Cochrane G."/>
            <person name="Meng A."/>
            <person name="Brown T."/>
            <person name="Cohen L."/>
        </authorList>
    </citation>
    <scope>NUCLEOTIDE SEQUENCE</scope>
    <source>
        <strain evidence="2">CCMP1205</strain>
    </source>
</reference>
<keyword evidence="4" id="KW-1185">Reference proteome</keyword>
<name>A0A5B8N0V9_9CHLO</name>
<feature type="compositionally biased region" description="Basic residues" evidence="1">
    <location>
        <begin position="165"/>
        <end position="183"/>
    </location>
</feature>
<organism evidence="3 4">
    <name type="scientific">Chloropicon primus</name>
    <dbReference type="NCBI Taxonomy" id="1764295"/>
    <lineage>
        <taxon>Eukaryota</taxon>
        <taxon>Viridiplantae</taxon>
        <taxon>Chlorophyta</taxon>
        <taxon>Chloropicophyceae</taxon>
        <taxon>Chloropicales</taxon>
        <taxon>Chloropicaceae</taxon>
        <taxon>Chloropicon</taxon>
    </lineage>
</organism>
<dbReference type="Proteomes" id="UP000316726">
    <property type="component" value="Chromosome 19"/>
</dbReference>
<evidence type="ECO:0000313" key="2">
    <source>
        <dbReference type="EMBL" id="CAD9720151.1"/>
    </source>
</evidence>
<feature type="region of interest" description="Disordered" evidence="1">
    <location>
        <begin position="1"/>
        <end position="28"/>
    </location>
</feature>
<evidence type="ECO:0000256" key="1">
    <source>
        <dbReference type="SAM" id="MobiDB-lite"/>
    </source>
</evidence>
<dbReference type="AlphaFoldDB" id="A0A5B8N0V9"/>
<accession>A0A5B8N0V9</accession>
<dbReference type="EMBL" id="HBHL01013705">
    <property type="protein sequence ID" value="CAD9720151.1"/>
    <property type="molecule type" value="Transcribed_RNA"/>
</dbReference>